<name>D2VT41_NAEGR</name>
<evidence type="ECO:0000313" key="3">
    <source>
        <dbReference type="Proteomes" id="UP000006671"/>
    </source>
</evidence>
<keyword evidence="1" id="KW-1133">Transmembrane helix</keyword>
<dbReference type="EMBL" id="GG738895">
    <property type="protein sequence ID" value="EFC40017.1"/>
    <property type="molecule type" value="Genomic_DNA"/>
</dbReference>
<feature type="transmembrane region" description="Helical" evidence="1">
    <location>
        <begin position="80"/>
        <end position="102"/>
    </location>
</feature>
<proteinExistence type="predicted"/>
<dbReference type="GeneID" id="8854174"/>
<evidence type="ECO:0000256" key="1">
    <source>
        <dbReference type="SAM" id="Phobius"/>
    </source>
</evidence>
<protein>
    <submittedName>
        <fullName evidence="2">Predicted protein</fullName>
    </submittedName>
</protein>
<evidence type="ECO:0000313" key="2">
    <source>
        <dbReference type="EMBL" id="EFC40017.1"/>
    </source>
</evidence>
<keyword evidence="1" id="KW-0812">Transmembrane</keyword>
<dbReference type="Proteomes" id="UP000006671">
    <property type="component" value="Unassembled WGS sequence"/>
</dbReference>
<organism evidence="3">
    <name type="scientific">Naegleria gruberi</name>
    <name type="common">Amoeba</name>
    <dbReference type="NCBI Taxonomy" id="5762"/>
    <lineage>
        <taxon>Eukaryota</taxon>
        <taxon>Discoba</taxon>
        <taxon>Heterolobosea</taxon>
        <taxon>Tetramitia</taxon>
        <taxon>Eutetramitia</taxon>
        <taxon>Vahlkampfiidae</taxon>
        <taxon>Naegleria</taxon>
    </lineage>
</organism>
<accession>D2VT41</accession>
<dbReference type="VEuPathDB" id="AmoebaDB:NAEGRDRAFT_72165"/>
<keyword evidence="1" id="KW-0472">Membrane</keyword>
<sequence>MEDAMVPYSLRLFKYNSTQNLFELISQDVPLDSISSFSFDLEQLLASKSQKFTIGLCTYKGTKGVVGDLVYAHYPRIVNFYLNNFVILSIYFKAVFTTAIMYEKRPYFTINNYVPKNVKGLNDFVILHSFMQQNGNGLETIGYDDGRKFTFPIDSISGAFVDTSGRSVTFKFEHVRCVY</sequence>
<dbReference type="AlphaFoldDB" id="D2VT41"/>
<gene>
    <name evidence="2" type="ORF">NAEGRDRAFT_72165</name>
</gene>
<keyword evidence="3" id="KW-1185">Reference proteome</keyword>
<dbReference type="RefSeq" id="XP_002672761.1">
    <property type="nucleotide sequence ID" value="XM_002672715.1"/>
</dbReference>
<dbReference type="KEGG" id="ngr:NAEGRDRAFT_72165"/>
<reference evidence="2 3" key="1">
    <citation type="journal article" date="2010" name="Cell">
        <title>The genome of Naegleria gruberi illuminates early eukaryotic versatility.</title>
        <authorList>
            <person name="Fritz-Laylin L.K."/>
            <person name="Prochnik S.E."/>
            <person name="Ginger M.L."/>
            <person name="Dacks J.B."/>
            <person name="Carpenter M.L."/>
            <person name="Field M.C."/>
            <person name="Kuo A."/>
            <person name="Paredez A."/>
            <person name="Chapman J."/>
            <person name="Pham J."/>
            <person name="Shu S."/>
            <person name="Neupane R."/>
            <person name="Cipriano M."/>
            <person name="Mancuso J."/>
            <person name="Tu H."/>
            <person name="Salamov A."/>
            <person name="Lindquist E."/>
            <person name="Shapiro H."/>
            <person name="Lucas S."/>
            <person name="Grigoriev I.V."/>
            <person name="Cande W.Z."/>
            <person name="Fulton C."/>
            <person name="Rokhsar D.S."/>
            <person name="Dawson S.C."/>
        </authorList>
    </citation>
    <scope>NUCLEOTIDE SEQUENCE [LARGE SCALE GENOMIC DNA]</scope>
    <source>
        <strain evidence="2 3">NEG-M</strain>
    </source>
</reference>
<dbReference type="InParanoid" id="D2VT41"/>